<evidence type="ECO:0000313" key="13">
    <source>
        <dbReference type="Proteomes" id="UP000007803"/>
    </source>
</evidence>
<dbReference type="Pfam" id="PF02424">
    <property type="entry name" value="ApbE"/>
    <property type="match status" value="1"/>
</dbReference>
<protein>
    <recommendedName>
        <fullName evidence="2 10">FAD:protein FMN transferase</fullName>
        <ecNumber evidence="1 10">2.7.1.180</ecNumber>
    </recommendedName>
    <alternativeName>
        <fullName evidence="8 10">Flavin transferase</fullName>
    </alternativeName>
</protein>
<evidence type="ECO:0000256" key="6">
    <source>
        <dbReference type="ARBA" id="ARBA00022827"/>
    </source>
</evidence>
<dbReference type="PIRSF" id="PIRSF006268">
    <property type="entry name" value="ApbE"/>
    <property type="match status" value="1"/>
</dbReference>
<feature type="binding site" evidence="11">
    <location>
        <position position="155"/>
    </location>
    <ligand>
        <name>Mg(2+)</name>
        <dbReference type="ChEBI" id="CHEBI:18420"/>
    </ligand>
</feature>
<accession>E0USB8</accession>
<dbReference type="KEGG" id="sua:Saut_1032"/>
<keyword evidence="5 10" id="KW-0479">Metal-binding</keyword>
<comment type="cofactor">
    <cofactor evidence="11">
        <name>Mg(2+)</name>
        <dbReference type="ChEBI" id="CHEBI:18420"/>
    </cofactor>
    <cofactor evidence="11">
        <name>Mn(2+)</name>
        <dbReference type="ChEBI" id="CHEBI:29035"/>
    </cofactor>
    <text evidence="11">Magnesium. Can also use manganese.</text>
</comment>
<dbReference type="STRING" id="563040.Saut_1032"/>
<evidence type="ECO:0000256" key="1">
    <source>
        <dbReference type="ARBA" id="ARBA00011955"/>
    </source>
</evidence>
<keyword evidence="4 10" id="KW-0808">Transferase</keyword>
<reference evidence="13" key="1">
    <citation type="journal article" date="2010" name="Stand. Genomic Sci.">
        <title>Complete genome sequence of Sulfurimonas autotrophica type strain (OK10).</title>
        <authorList>
            <person name="Sikorski J."/>
            <person name="Munk C."/>
            <person name="Lapidus A."/>
            <person name="Djao O."/>
            <person name="Lucas S."/>
            <person name="Glavina Del Rio T."/>
            <person name="Nolan M."/>
            <person name="Tice H."/>
            <person name="Han C."/>
            <person name="Cheng J."/>
            <person name="Tapia R."/>
            <person name="Goodwin L."/>
            <person name="Pitluck S."/>
            <person name="Liolios K."/>
            <person name="Ivanova N."/>
            <person name="Mavromatis K."/>
            <person name="Mikhailova N."/>
            <person name="Pati A."/>
            <person name="Sims D."/>
            <person name="Meincke L."/>
            <person name="Brettin T."/>
            <person name="Detter J."/>
            <person name="Chen A."/>
            <person name="Palaniappan K."/>
            <person name="Land M."/>
            <person name="Hauser L."/>
            <person name="Chang Y."/>
            <person name="Jeffries C."/>
            <person name="Rohde M."/>
            <person name="Lang E."/>
            <person name="Spring S."/>
            <person name="Goker M."/>
            <person name="Woyke T."/>
            <person name="Bristow J."/>
            <person name="Eisen J."/>
            <person name="Markowitz V."/>
            <person name="Hugenholtz P."/>
            <person name="Kyrpides N."/>
            <person name="Klenk H."/>
        </authorList>
    </citation>
    <scope>NUCLEOTIDE SEQUENCE [LARGE SCALE GENOMIC DNA]</scope>
    <source>
        <strain evidence="13">ATCC BAA-671 / DSM 16294 / JCM 11897 / OK10</strain>
    </source>
</reference>
<evidence type="ECO:0000256" key="7">
    <source>
        <dbReference type="ARBA" id="ARBA00022842"/>
    </source>
</evidence>
<evidence type="ECO:0000256" key="4">
    <source>
        <dbReference type="ARBA" id="ARBA00022679"/>
    </source>
</evidence>
<evidence type="ECO:0000256" key="8">
    <source>
        <dbReference type="ARBA" id="ARBA00031306"/>
    </source>
</evidence>
<comment type="catalytic activity">
    <reaction evidence="9 10">
        <text>L-threonyl-[protein] + FAD = FMN-L-threonyl-[protein] + AMP + H(+)</text>
        <dbReference type="Rhea" id="RHEA:36847"/>
        <dbReference type="Rhea" id="RHEA-COMP:11060"/>
        <dbReference type="Rhea" id="RHEA-COMP:11061"/>
        <dbReference type="ChEBI" id="CHEBI:15378"/>
        <dbReference type="ChEBI" id="CHEBI:30013"/>
        <dbReference type="ChEBI" id="CHEBI:57692"/>
        <dbReference type="ChEBI" id="CHEBI:74257"/>
        <dbReference type="ChEBI" id="CHEBI:456215"/>
        <dbReference type="EC" id="2.7.1.180"/>
    </reaction>
</comment>
<dbReference type="InterPro" id="IPR024932">
    <property type="entry name" value="ApbE"/>
</dbReference>
<dbReference type="PANTHER" id="PTHR30040:SF2">
    <property type="entry name" value="FAD:PROTEIN FMN TRANSFERASE"/>
    <property type="match status" value="1"/>
</dbReference>
<gene>
    <name evidence="12" type="ordered locus">Saut_1032</name>
</gene>
<evidence type="ECO:0000256" key="2">
    <source>
        <dbReference type="ARBA" id="ARBA00016337"/>
    </source>
</evidence>
<dbReference type="AlphaFoldDB" id="E0USB8"/>
<dbReference type="PANTHER" id="PTHR30040">
    <property type="entry name" value="THIAMINE BIOSYNTHESIS LIPOPROTEIN APBE"/>
    <property type="match status" value="1"/>
</dbReference>
<dbReference type="HOGENOM" id="CLU_044403_5_1_7"/>
<name>E0USB8_SULAO</name>
<dbReference type="eggNOG" id="COG1477">
    <property type="taxonomic scope" value="Bacteria"/>
</dbReference>
<dbReference type="InterPro" id="IPR003374">
    <property type="entry name" value="ApbE-like_sf"/>
</dbReference>
<keyword evidence="12" id="KW-0449">Lipoprotein</keyword>
<dbReference type="Proteomes" id="UP000007803">
    <property type="component" value="Chromosome"/>
</dbReference>
<dbReference type="RefSeq" id="WP_013326837.1">
    <property type="nucleotide sequence ID" value="NC_014506.1"/>
</dbReference>
<dbReference type="GO" id="GO:0046872">
    <property type="term" value="F:metal ion binding"/>
    <property type="evidence" value="ECO:0007669"/>
    <property type="project" value="UniProtKB-UniRule"/>
</dbReference>
<keyword evidence="13" id="KW-1185">Reference proteome</keyword>
<dbReference type="Gene3D" id="3.10.520.10">
    <property type="entry name" value="ApbE-like domains"/>
    <property type="match status" value="1"/>
</dbReference>
<keyword evidence="6 10" id="KW-0274">FAD</keyword>
<keyword evidence="7 10" id="KW-0460">Magnesium</keyword>
<dbReference type="GO" id="GO:0016740">
    <property type="term" value="F:transferase activity"/>
    <property type="evidence" value="ECO:0007669"/>
    <property type="project" value="UniProtKB-UniRule"/>
</dbReference>
<feature type="binding site" evidence="11">
    <location>
        <position position="260"/>
    </location>
    <ligand>
        <name>Mg(2+)</name>
        <dbReference type="ChEBI" id="CHEBI:18420"/>
    </ligand>
</feature>
<evidence type="ECO:0000256" key="9">
    <source>
        <dbReference type="ARBA" id="ARBA00048540"/>
    </source>
</evidence>
<sequence length="310" mass="34160">MHKLLLIACLFLTCNADIQMTQRSKVMMGTFVSVSVERGHKELIKQSFEIIKGVESSLSSYKKTSPIAKLNKNKEADLDAYSYESLKLSLQYYNETGGYFDIAVGKITKDLYHFGEKERVASSKELQKSSTSIGGLVFDKSTAYINNTIKIDLGGMGKGFGVDKVSAFLVKNSVKKAVIALSGDIRCIGTCKIAVNNPLDANQPLALFTMNNSGVSTSGNYNRYIKSPKYNHLINPKTKQSEQNFFSVTLVSNLPSATLDAYATAVSVMPVKKAYAFLNSQPLAYIILQADKKLIVSQNIIHYISDLKLK</sequence>
<dbReference type="EMBL" id="CP002205">
    <property type="protein sequence ID" value="ADN09081.1"/>
    <property type="molecule type" value="Genomic_DNA"/>
</dbReference>
<evidence type="ECO:0000256" key="3">
    <source>
        <dbReference type="ARBA" id="ARBA00022630"/>
    </source>
</evidence>
<dbReference type="SUPFAM" id="SSF143631">
    <property type="entry name" value="ApbE-like"/>
    <property type="match status" value="1"/>
</dbReference>
<keyword evidence="3 10" id="KW-0285">Flavoprotein</keyword>
<feature type="binding site" evidence="11">
    <location>
        <position position="264"/>
    </location>
    <ligand>
        <name>Mg(2+)</name>
        <dbReference type="ChEBI" id="CHEBI:18420"/>
    </ligand>
</feature>
<evidence type="ECO:0000313" key="12">
    <source>
        <dbReference type="EMBL" id="ADN09081.1"/>
    </source>
</evidence>
<dbReference type="EC" id="2.7.1.180" evidence="1 10"/>
<evidence type="ECO:0000256" key="11">
    <source>
        <dbReference type="PIRSR" id="PIRSR006268-2"/>
    </source>
</evidence>
<evidence type="ECO:0000256" key="5">
    <source>
        <dbReference type="ARBA" id="ARBA00022723"/>
    </source>
</evidence>
<comment type="similarity">
    <text evidence="10">Belongs to the ApbE family.</text>
</comment>
<proteinExistence type="inferred from homology"/>
<evidence type="ECO:0000256" key="10">
    <source>
        <dbReference type="PIRNR" id="PIRNR006268"/>
    </source>
</evidence>
<organism evidence="12 13">
    <name type="scientific">Sulfurimonas autotrophica (strain ATCC BAA-671 / DSM 16294 / JCM 11897 / OK10)</name>
    <dbReference type="NCBI Taxonomy" id="563040"/>
    <lineage>
        <taxon>Bacteria</taxon>
        <taxon>Pseudomonadati</taxon>
        <taxon>Campylobacterota</taxon>
        <taxon>Epsilonproteobacteria</taxon>
        <taxon>Campylobacterales</taxon>
        <taxon>Sulfurimonadaceae</taxon>
        <taxon>Sulfurimonas</taxon>
    </lineage>
</organism>